<evidence type="ECO:0000313" key="2">
    <source>
        <dbReference type="Proteomes" id="UP000176774"/>
    </source>
</evidence>
<organism evidence="1 2">
    <name type="scientific">Candidatus Staskawiczbacteria bacterium RIFCSPLOWO2_01_FULL_38_12b</name>
    <dbReference type="NCBI Taxonomy" id="1802214"/>
    <lineage>
        <taxon>Bacteria</taxon>
        <taxon>Candidatus Staskawicziibacteriota</taxon>
    </lineage>
</organism>
<sequence length="63" mass="7156">MQRYGTNITKPHLSRRRFGNIGRLGAKSLWGVAVATARKLFVKPAQDWQIQQDLECGLVMFVP</sequence>
<dbReference type="EMBL" id="MHPA01000021">
    <property type="protein sequence ID" value="OGZ72783.1"/>
    <property type="molecule type" value="Genomic_DNA"/>
</dbReference>
<comment type="caution">
    <text evidence="1">The sequence shown here is derived from an EMBL/GenBank/DDBJ whole genome shotgun (WGS) entry which is preliminary data.</text>
</comment>
<reference evidence="1 2" key="1">
    <citation type="journal article" date="2016" name="Nat. Commun.">
        <title>Thousands of microbial genomes shed light on interconnected biogeochemical processes in an aquifer system.</title>
        <authorList>
            <person name="Anantharaman K."/>
            <person name="Brown C.T."/>
            <person name="Hug L.A."/>
            <person name="Sharon I."/>
            <person name="Castelle C.J."/>
            <person name="Probst A.J."/>
            <person name="Thomas B.C."/>
            <person name="Singh A."/>
            <person name="Wilkins M.J."/>
            <person name="Karaoz U."/>
            <person name="Brodie E.L."/>
            <person name="Williams K.H."/>
            <person name="Hubbard S.S."/>
            <person name="Banfield J.F."/>
        </authorList>
    </citation>
    <scope>NUCLEOTIDE SEQUENCE [LARGE SCALE GENOMIC DNA]</scope>
</reference>
<proteinExistence type="predicted"/>
<protein>
    <submittedName>
        <fullName evidence="1">Uncharacterized protein</fullName>
    </submittedName>
</protein>
<accession>A0A1G2IDJ0</accession>
<dbReference type="AlphaFoldDB" id="A0A1G2IDJ0"/>
<dbReference type="Proteomes" id="UP000176774">
    <property type="component" value="Unassembled WGS sequence"/>
</dbReference>
<gene>
    <name evidence="1" type="ORF">A2908_00165</name>
</gene>
<evidence type="ECO:0000313" key="1">
    <source>
        <dbReference type="EMBL" id="OGZ72783.1"/>
    </source>
</evidence>
<name>A0A1G2IDJ0_9BACT</name>